<evidence type="ECO:0000256" key="6">
    <source>
        <dbReference type="SAM" id="Phobius"/>
    </source>
</evidence>
<dbReference type="PANTHER" id="PTHR34187:SF2">
    <property type="entry name" value="DUF202 DOMAIN-CONTAINING PROTEIN"/>
    <property type="match status" value="1"/>
</dbReference>
<comment type="subcellular location">
    <subcellularLocation>
        <location evidence="1">Cell membrane</location>
        <topology evidence="1">Multi-pass membrane protein</topology>
    </subcellularLocation>
</comment>
<gene>
    <name evidence="8" type="ORF">O181_009174</name>
</gene>
<dbReference type="AlphaFoldDB" id="A0A9Q3BQB1"/>
<keyword evidence="5 6" id="KW-0472">Membrane</keyword>
<evidence type="ECO:0000256" key="2">
    <source>
        <dbReference type="ARBA" id="ARBA00022475"/>
    </source>
</evidence>
<feature type="transmembrane region" description="Helical" evidence="6">
    <location>
        <begin position="172"/>
        <end position="191"/>
    </location>
</feature>
<dbReference type="PANTHER" id="PTHR34187">
    <property type="entry name" value="FGR18P"/>
    <property type="match status" value="1"/>
</dbReference>
<evidence type="ECO:0000313" key="8">
    <source>
        <dbReference type="EMBL" id="MBW0469459.1"/>
    </source>
</evidence>
<organism evidence="8 9">
    <name type="scientific">Austropuccinia psidii MF-1</name>
    <dbReference type="NCBI Taxonomy" id="1389203"/>
    <lineage>
        <taxon>Eukaryota</taxon>
        <taxon>Fungi</taxon>
        <taxon>Dikarya</taxon>
        <taxon>Basidiomycota</taxon>
        <taxon>Pucciniomycotina</taxon>
        <taxon>Pucciniomycetes</taxon>
        <taxon>Pucciniales</taxon>
        <taxon>Sphaerophragmiaceae</taxon>
        <taxon>Austropuccinia</taxon>
    </lineage>
</organism>
<proteinExistence type="predicted"/>
<name>A0A9Q3BQB1_9BASI</name>
<keyword evidence="3 6" id="KW-0812">Transmembrane</keyword>
<keyword evidence="4 6" id="KW-1133">Transmembrane helix</keyword>
<dbReference type="Pfam" id="PF02656">
    <property type="entry name" value="DUF202"/>
    <property type="match status" value="1"/>
</dbReference>
<feature type="domain" description="DUF202" evidence="7">
    <location>
        <begin position="75"/>
        <end position="151"/>
    </location>
</feature>
<dbReference type="GO" id="GO:0005886">
    <property type="term" value="C:plasma membrane"/>
    <property type="evidence" value="ECO:0007669"/>
    <property type="project" value="UniProtKB-SubCell"/>
</dbReference>
<protein>
    <recommendedName>
        <fullName evidence="7">DUF202 domain-containing protein</fullName>
    </recommendedName>
</protein>
<evidence type="ECO:0000313" key="9">
    <source>
        <dbReference type="Proteomes" id="UP000765509"/>
    </source>
</evidence>
<evidence type="ECO:0000256" key="3">
    <source>
        <dbReference type="ARBA" id="ARBA00022692"/>
    </source>
</evidence>
<dbReference type="EMBL" id="AVOT02002188">
    <property type="protein sequence ID" value="MBW0469459.1"/>
    <property type="molecule type" value="Genomic_DNA"/>
</dbReference>
<reference evidence="8" key="1">
    <citation type="submission" date="2021-03" db="EMBL/GenBank/DDBJ databases">
        <title>Draft genome sequence of rust myrtle Austropuccinia psidii MF-1, a brazilian biotype.</title>
        <authorList>
            <person name="Quecine M.C."/>
            <person name="Pachon D.M.R."/>
            <person name="Bonatelli M.L."/>
            <person name="Correr F.H."/>
            <person name="Franceschini L.M."/>
            <person name="Leite T.F."/>
            <person name="Margarido G.R.A."/>
            <person name="Almeida C.A."/>
            <person name="Ferrarezi J.A."/>
            <person name="Labate C.A."/>
        </authorList>
    </citation>
    <scope>NUCLEOTIDE SEQUENCE</scope>
    <source>
        <strain evidence="8">MF-1</strain>
    </source>
</reference>
<dbReference type="Proteomes" id="UP000765509">
    <property type="component" value="Unassembled WGS sequence"/>
</dbReference>
<dbReference type="InterPro" id="IPR052053">
    <property type="entry name" value="IM_YidH-like"/>
</dbReference>
<sequence length="193" mass="22074">MARFSRAPRFERRSRLRRPSETCLRPWLLDTPILRHRSQQSLRKASRKNCTTSSKTMIGRLLSSSRIANEGSTARDHCSQDRNWMQWIRLSCMMMLISVVLKCQVKASKDSDENLNRTPKYLLVKKFETVLAAFCAALSILIPVIALIDYLMIQGSMSKKRGFPQSSGFSRAMVISVLVITILLCLILFFGQQ</sequence>
<comment type="caution">
    <text evidence="8">The sequence shown here is derived from an EMBL/GenBank/DDBJ whole genome shotgun (WGS) entry which is preliminary data.</text>
</comment>
<evidence type="ECO:0000256" key="1">
    <source>
        <dbReference type="ARBA" id="ARBA00004651"/>
    </source>
</evidence>
<evidence type="ECO:0000256" key="5">
    <source>
        <dbReference type="ARBA" id="ARBA00023136"/>
    </source>
</evidence>
<dbReference type="OrthoDB" id="5525680at2759"/>
<keyword evidence="2" id="KW-1003">Cell membrane</keyword>
<accession>A0A9Q3BQB1</accession>
<feature type="transmembrane region" description="Helical" evidence="6">
    <location>
        <begin position="127"/>
        <end position="151"/>
    </location>
</feature>
<dbReference type="InterPro" id="IPR003807">
    <property type="entry name" value="DUF202"/>
</dbReference>
<keyword evidence="9" id="KW-1185">Reference proteome</keyword>
<evidence type="ECO:0000256" key="4">
    <source>
        <dbReference type="ARBA" id="ARBA00022989"/>
    </source>
</evidence>
<evidence type="ECO:0000259" key="7">
    <source>
        <dbReference type="Pfam" id="PF02656"/>
    </source>
</evidence>